<dbReference type="OrthoDB" id="9402762at2759"/>
<dbReference type="AlphaFoldDB" id="A0A167DMS5"/>
<evidence type="ECO:0000313" key="1">
    <source>
        <dbReference type="EMBL" id="ANB13082.1"/>
    </source>
</evidence>
<dbReference type="RefSeq" id="XP_018735559.1">
    <property type="nucleotide sequence ID" value="XM_018878235.1"/>
</dbReference>
<gene>
    <name evidence="1" type="primary">GAL10</name>
    <name evidence="1" type="ORF">AWJ20_1361</name>
</gene>
<proteinExistence type="predicted"/>
<keyword evidence="2" id="KW-1185">Reference proteome</keyword>
<dbReference type="GO" id="GO:0004034">
    <property type="term" value="F:aldose 1-epimerase activity"/>
    <property type="evidence" value="ECO:0007669"/>
    <property type="project" value="TreeGrafter"/>
</dbReference>
<dbReference type="PANTHER" id="PTHR10091:SF0">
    <property type="entry name" value="GALACTOSE MUTAROTASE"/>
    <property type="match status" value="1"/>
</dbReference>
<dbReference type="Pfam" id="PF01263">
    <property type="entry name" value="Aldose_epim"/>
    <property type="match status" value="1"/>
</dbReference>
<sequence length="340" mass="38160">MTSTHHNTAASITSFKTVDGKETALKFDNLENYKKPNYSFLGATIGRYANRIYGGGIEVLGKKYPLEINNPAAAATLHGGAKGWDKEDWEGPVVSKVTENGVEKTKTVYSLVSPHLDQGFPGKVNAKTIYTSYVIGEKAYLELEYEAELAEDTPVDETVISLTNHNFFNPALKDDTYEGTEIKVFSNQYIVHDAKTFAPTGAIEDFPLIPKDLPFITLKKEGPFIDHCFVVQPQQEFTKLDTRDKTPSLHVHFHHPETKVNVQVLSTEPVFQVYTGDYMNIPKWEGESRAFPTRCGLACEPARFTNAANRPEWRPWVTLKKGDKYGSKIVYVNWVGEKDA</sequence>
<dbReference type="InterPro" id="IPR011013">
    <property type="entry name" value="Gal_mutarotase_sf_dom"/>
</dbReference>
<dbReference type="KEGG" id="slb:AWJ20_1361"/>
<dbReference type="Gene3D" id="2.70.98.10">
    <property type="match status" value="1"/>
</dbReference>
<name>A0A167DMS5_9ASCO</name>
<organism evidence="1 2">
    <name type="scientific">Sugiyamaella lignohabitans</name>
    <dbReference type="NCBI Taxonomy" id="796027"/>
    <lineage>
        <taxon>Eukaryota</taxon>
        <taxon>Fungi</taxon>
        <taxon>Dikarya</taxon>
        <taxon>Ascomycota</taxon>
        <taxon>Saccharomycotina</taxon>
        <taxon>Dipodascomycetes</taxon>
        <taxon>Dipodascales</taxon>
        <taxon>Trichomonascaceae</taxon>
        <taxon>Sugiyamaella</taxon>
    </lineage>
</organism>
<evidence type="ECO:0000313" key="2">
    <source>
        <dbReference type="Proteomes" id="UP000189580"/>
    </source>
</evidence>
<dbReference type="PANTHER" id="PTHR10091">
    <property type="entry name" value="ALDOSE-1-EPIMERASE"/>
    <property type="match status" value="1"/>
</dbReference>
<dbReference type="GO" id="GO:0006006">
    <property type="term" value="P:glucose metabolic process"/>
    <property type="evidence" value="ECO:0007669"/>
    <property type="project" value="TreeGrafter"/>
</dbReference>
<dbReference type="SUPFAM" id="SSF74650">
    <property type="entry name" value="Galactose mutarotase-like"/>
    <property type="match status" value="1"/>
</dbReference>
<dbReference type="InterPro" id="IPR014718">
    <property type="entry name" value="GH-type_carb-bd"/>
</dbReference>
<accession>A0A167DMS5</accession>
<reference evidence="1 2" key="1">
    <citation type="submission" date="2016-02" db="EMBL/GenBank/DDBJ databases">
        <title>Complete genome sequence and transcriptome regulation of the pentose utilising yeast Sugiyamaella lignohabitans.</title>
        <authorList>
            <person name="Bellasio M."/>
            <person name="Peymann A."/>
            <person name="Valli M."/>
            <person name="Sipitzky M."/>
            <person name="Graf A."/>
            <person name="Sauer M."/>
            <person name="Marx H."/>
            <person name="Mattanovich D."/>
        </authorList>
    </citation>
    <scope>NUCLEOTIDE SEQUENCE [LARGE SCALE GENOMIC DNA]</scope>
    <source>
        <strain evidence="1 2">CBS 10342</strain>
    </source>
</reference>
<dbReference type="GeneID" id="30033155"/>
<dbReference type="Proteomes" id="UP000189580">
    <property type="component" value="Chromosome a"/>
</dbReference>
<protein>
    <submittedName>
        <fullName evidence="1">Bifunctional UDP-glucose 4-epimerase/aldose 1-epimerase</fullName>
    </submittedName>
</protein>
<dbReference type="EMBL" id="CP014501">
    <property type="protein sequence ID" value="ANB13082.1"/>
    <property type="molecule type" value="Genomic_DNA"/>
</dbReference>
<dbReference type="GO" id="GO:0030246">
    <property type="term" value="F:carbohydrate binding"/>
    <property type="evidence" value="ECO:0007669"/>
    <property type="project" value="InterPro"/>
</dbReference>
<dbReference type="InterPro" id="IPR008183">
    <property type="entry name" value="Aldose_1/G6P_1-epimerase"/>
</dbReference>
<dbReference type="GO" id="GO:0033499">
    <property type="term" value="P:galactose catabolic process via UDP-galactose, Leloir pathway"/>
    <property type="evidence" value="ECO:0007669"/>
    <property type="project" value="TreeGrafter"/>
</dbReference>